<dbReference type="Gene3D" id="3.40.630.10">
    <property type="entry name" value="Zn peptidases"/>
    <property type="match status" value="1"/>
</dbReference>
<reference evidence="6" key="1">
    <citation type="submission" date="2018-05" db="EMBL/GenBank/DDBJ databases">
        <authorList>
            <person name="Lanie J.A."/>
            <person name="Ng W.-L."/>
            <person name="Kazmierczak K.M."/>
            <person name="Andrzejewski T.M."/>
            <person name="Davidsen T.M."/>
            <person name="Wayne K.J."/>
            <person name="Tettelin H."/>
            <person name="Glass J.I."/>
            <person name="Rusch D."/>
            <person name="Podicherti R."/>
            <person name="Tsui H.-C.T."/>
            <person name="Winkler M.E."/>
        </authorList>
    </citation>
    <scope>NUCLEOTIDE SEQUENCE</scope>
</reference>
<dbReference type="Pfam" id="PF05343">
    <property type="entry name" value="Peptidase_M42"/>
    <property type="match status" value="1"/>
</dbReference>
<comment type="similarity">
    <text evidence="1">Belongs to the peptidase M42 family.</text>
</comment>
<accession>A0A381RJY7</accession>
<dbReference type="SUPFAM" id="SSF101821">
    <property type="entry name" value="Aminopeptidase/glucanase lid domain"/>
    <property type="match status" value="1"/>
</dbReference>
<dbReference type="InterPro" id="IPR051464">
    <property type="entry name" value="Peptidase_M42_aminopept"/>
</dbReference>
<dbReference type="PIRSF" id="PIRSF001123">
    <property type="entry name" value="PepA_GA"/>
    <property type="match status" value="1"/>
</dbReference>
<dbReference type="GO" id="GO:0004177">
    <property type="term" value="F:aminopeptidase activity"/>
    <property type="evidence" value="ECO:0007669"/>
    <property type="project" value="UniProtKB-KW"/>
</dbReference>
<name>A0A381RJY7_9ZZZZ</name>
<dbReference type="PANTHER" id="PTHR32481:SF0">
    <property type="entry name" value="AMINOPEPTIDASE YPDE-RELATED"/>
    <property type="match status" value="1"/>
</dbReference>
<protein>
    <submittedName>
        <fullName evidence="6">Uncharacterized protein</fullName>
    </submittedName>
</protein>
<evidence type="ECO:0000256" key="1">
    <source>
        <dbReference type="ARBA" id="ARBA00006272"/>
    </source>
</evidence>
<dbReference type="SUPFAM" id="SSF53187">
    <property type="entry name" value="Zn-dependent exopeptidases"/>
    <property type="match status" value="1"/>
</dbReference>
<dbReference type="GO" id="GO:0046872">
    <property type="term" value="F:metal ion binding"/>
    <property type="evidence" value="ECO:0007669"/>
    <property type="project" value="UniProtKB-KW"/>
</dbReference>
<keyword evidence="2" id="KW-0031">Aminopeptidase</keyword>
<organism evidence="6">
    <name type="scientific">marine metagenome</name>
    <dbReference type="NCBI Taxonomy" id="408172"/>
    <lineage>
        <taxon>unclassified sequences</taxon>
        <taxon>metagenomes</taxon>
        <taxon>ecological metagenomes</taxon>
    </lineage>
</organism>
<dbReference type="GO" id="GO:0006508">
    <property type="term" value="P:proteolysis"/>
    <property type="evidence" value="ECO:0007669"/>
    <property type="project" value="UniProtKB-KW"/>
</dbReference>
<evidence type="ECO:0000256" key="4">
    <source>
        <dbReference type="ARBA" id="ARBA00022723"/>
    </source>
</evidence>
<dbReference type="AlphaFoldDB" id="A0A381RJY7"/>
<keyword evidence="3" id="KW-0645">Protease</keyword>
<evidence type="ECO:0000256" key="5">
    <source>
        <dbReference type="ARBA" id="ARBA00022801"/>
    </source>
</evidence>
<sequence>MSMVVLFTTTFHASAQVDSRRVEAVAGLLEELIETYGVSGDEQRVRAVVERHLPAWAKPRVDESGNLWVRAGQGDPVVVFIAHMDEVGFQVTELLDDGSLQIRQRGGFYPHLWEATPAFVHTADTRVPGIFMPRDEHQVTPTRRPPTGFRVSVGMSSRAATEALGVRIGDTVTNPKEFVRLAGTRATARSFDDRAGSTAQLVALQSLDLNALDHEVIFIWSTEEEVGLVGATAVADELGFTPARVHAVDTFVSSAAPVDRQNFAFTPLGQGPVARGLDSSSVTPRAIIDGLLELADGHNLPLQLGATNGGTDGTGFRDWGIPHMPIGWPLRYSHSPIELIDLRDLVVLSDLIQLIAEEW</sequence>
<evidence type="ECO:0000256" key="3">
    <source>
        <dbReference type="ARBA" id="ARBA00022670"/>
    </source>
</evidence>
<evidence type="ECO:0000313" key="6">
    <source>
        <dbReference type="EMBL" id="SUZ92150.1"/>
    </source>
</evidence>
<dbReference type="Gene3D" id="2.40.30.40">
    <property type="entry name" value="Peptidase M42, domain 2"/>
    <property type="match status" value="1"/>
</dbReference>
<evidence type="ECO:0000256" key="2">
    <source>
        <dbReference type="ARBA" id="ARBA00022438"/>
    </source>
</evidence>
<keyword evidence="4" id="KW-0479">Metal-binding</keyword>
<dbReference type="EMBL" id="UINC01002035">
    <property type="protein sequence ID" value="SUZ92150.1"/>
    <property type="molecule type" value="Genomic_DNA"/>
</dbReference>
<gene>
    <name evidence="6" type="ORF">METZ01_LOCUS45004</name>
</gene>
<dbReference type="PANTHER" id="PTHR32481">
    <property type="entry name" value="AMINOPEPTIDASE"/>
    <property type="match status" value="1"/>
</dbReference>
<dbReference type="InterPro" id="IPR023367">
    <property type="entry name" value="Peptidase_M42_dom2"/>
</dbReference>
<proteinExistence type="inferred from homology"/>
<keyword evidence="5" id="KW-0378">Hydrolase</keyword>
<dbReference type="InterPro" id="IPR008007">
    <property type="entry name" value="Peptidase_M42"/>
</dbReference>